<name>A0A225W729_9STRA</name>
<protein>
    <submittedName>
        <fullName evidence="1">Uncharacterized protein</fullName>
    </submittedName>
</protein>
<organism evidence="1 2">
    <name type="scientific">Phytophthora megakarya</name>
    <dbReference type="NCBI Taxonomy" id="4795"/>
    <lineage>
        <taxon>Eukaryota</taxon>
        <taxon>Sar</taxon>
        <taxon>Stramenopiles</taxon>
        <taxon>Oomycota</taxon>
        <taxon>Peronosporomycetes</taxon>
        <taxon>Peronosporales</taxon>
        <taxon>Peronosporaceae</taxon>
        <taxon>Phytophthora</taxon>
    </lineage>
</organism>
<dbReference type="EMBL" id="NBNE01001555">
    <property type="protein sequence ID" value="OWZ13533.1"/>
    <property type="molecule type" value="Genomic_DNA"/>
</dbReference>
<comment type="caution">
    <text evidence="1">The sequence shown here is derived from an EMBL/GenBank/DDBJ whole genome shotgun (WGS) entry which is preliminary data.</text>
</comment>
<gene>
    <name evidence="1" type="ORF">PHMEG_00013126</name>
</gene>
<dbReference type="AlphaFoldDB" id="A0A225W729"/>
<evidence type="ECO:0000313" key="2">
    <source>
        <dbReference type="Proteomes" id="UP000198211"/>
    </source>
</evidence>
<keyword evidence="2" id="KW-1185">Reference proteome</keyword>
<dbReference type="Proteomes" id="UP000198211">
    <property type="component" value="Unassembled WGS sequence"/>
</dbReference>
<reference evidence="2" key="1">
    <citation type="submission" date="2017-03" db="EMBL/GenBank/DDBJ databases">
        <title>Phytopthora megakarya and P. palmivora, two closely related causual agents of cacao black pod achieved similar genome size and gene model numbers by different mechanisms.</title>
        <authorList>
            <person name="Ali S."/>
            <person name="Shao J."/>
            <person name="Larry D.J."/>
            <person name="Kronmiller B."/>
            <person name="Shen D."/>
            <person name="Strem M.D."/>
            <person name="Melnick R.L."/>
            <person name="Guiltinan M.J."/>
            <person name="Tyler B.M."/>
            <person name="Meinhardt L.W."/>
            <person name="Bailey B.A."/>
        </authorList>
    </citation>
    <scope>NUCLEOTIDE SEQUENCE [LARGE SCALE GENOMIC DNA]</scope>
    <source>
        <strain evidence="2">zdho120</strain>
    </source>
</reference>
<dbReference type="OrthoDB" id="125940at2759"/>
<accession>A0A225W729</accession>
<evidence type="ECO:0000313" key="1">
    <source>
        <dbReference type="EMBL" id="OWZ13533.1"/>
    </source>
</evidence>
<proteinExistence type="predicted"/>
<sequence length="143" mass="16078">MSRPFLQEVPDGVAHQVGVDDDGPLAVDDLPATSFVERITVGDEETLFSGVSNAIVDILAKRKVNGEEQFLVLTASYEVCWRRTSTLLPDYKTLLDLFNNEERRANDCPELRRSERLVDANAAVDEDELLFEAVRRTVTCDYV</sequence>